<comment type="cofactor">
    <cofactor evidence="1">
        <name>[4Fe-4S] cluster</name>
        <dbReference type="ChEBI" id="CHEBI:49883"/>
    </cofactor>
</comment>
<dbReference type="SFLD" id="SFLDS00029">
    <property type="entry name" value="Radical_SAM"/>
    <property type="match status" value="3"/>
</dbReference>
<evidence type="ECO:0000256" key="1">
    <source>
        <dbReference type="ARBA" id="ARBA00001966"/>
    </source>
</evidence>
<keyword evidence="9" id="KW-0004">4Fe-4S</keyword>
<evidence type="ECO:0000256" key="11">
    <source>
        <dbReference type="ARBA" id="ARBA00022691"/>
    </source>
</evidence>
<dbReference type="InterPro" id="IPR019939">
    <property type="entry name" value="CofG_family"/>
</dbReference>
<dbReference type="PANTHER" id="PTHR43076:SF1">
    <property type="entry name" value="LIPOYL SYNTHASE 2"/>
    <property type="match status" value="1"/>
</dbReference>
<evidence type="ECO:0000256" key="10">
    <source>
        <dbReference type="ARBA" id="ARBA00022679"/>
    </source>
</evidence>
<dbReference type="Gene3D" id="3.20.20.70">
    <property type="entry name" value="Aldolase class I"/>
    <property type="match status" value="2"/>
</dbReference>
<comment type="similarity">
    <text evidence="4">In the C-terminal section; belongs to the radical SAM superfamily. CofH family.</text>
</comment>
<feature type="domain" description="Radical SAM core" evidence="18">
    <location>
        <begin position="479"/>
        <end position="719"/>
    </location>
</feature>
<dbReference type="SFLD" id="SFLDG01389">
    <property type="entry name" value="menaquinone_synthsis_involved"/>
    <property type="match status" value="1"/>
</dbReference>
<evidence type="ECO:0000256" key="9">
    <source>
        <dbReference type="ARBA" id="ARBA00022485"/>
    </source>
</evidence>
<evidence type="ECO:0000256" key="7">
    <source>
        <dbReference type="ARBA" id="ARBA00012289"/>
    </source>
</evidence>
<keyword evidence="11" id="KW-0949">S-adenosyl-L-methionine</keyword>
<comment type="pathway">
    <text evidence="3">Cofactor biosynthesis; coenzyme F0 biosynthesis.</text>
</comment>
<dbReference type="EMBL" id="BAABFO010000001">
    <property type="protein sequence ID" value="GAA4322936.1"/>
    <property type="molecule type" value="Genomic_DNA"/>
</dbReference>
<gene>
    <name evidence="19" type="ORF">GCM10023144_03380</name>
</gene>
<evidence type="ECO:0000256" key="14">
    <source>
        <dbReference type="ARBA" id="ARBA00023014"/>
    </source>
</evidence>
<dbReference type="PROSITE" id="PS51918">
    <property type="entry name" value="RADICAL_SAM"/>
    <property type="match status" value="2"/>
</dbReference>
<evidence type="ECO:0000256" key="13">
    <source>
        <dbReference type="ARBA" id="ARBA00023004"/>
    </source>
</evidence>
<evidence type="ECO:0000256" key="16">
    <source>
        <dbReference type="ARBA" id="ARBA00048468"/>
    </source>
</evidence>
<evidence type="ECO:0000313" key="19">
    <source>
        <dbReference type="EMBL" id="GAA4322936.1"/>
    </source>
</evidence>
<proteinExistence type="inferred from homology"/>
<dbReference type="InterPro" id="IPR007197">
    <property type="entry name" value="rSAM"/>
</dbReference>
<protein>
    <recommendedName>
        <fullName evidence="8">FO synthase</fullName>
        <ecNumber evidence="7">2.5.1.147</ecNumber>
        <ecNumber evidence="6">4.3.1.32</ecNumber>
    </recommendedName>
</protein>
<evidence type="ECO:0000313" key="20">
    <source>
        <dbReference type="Proteomes" id="UP001501671"/>
    </source>
</evidence>
<dbReference type="SFLD" id="SFLDG01388">
    <property type="entry name" value="7_8-didemethyl-8-hydroxy-5-dea"/>
    <property type="match status" value="2"/>
</dbReference>
<evidence type="ECO:0000256" key="15">
    <source>
        <dbReference type="ARBA" id="ARBA00023239"/>
    </source>
</evidence>
<keyword evidence="12" id="KW-0479">Metal-binding</keyword>
<dbReference type="SMART" id="SM00729">
    <property type="entry name" value="Elp3"/>
    <property type="match status" value="2"/>
</dbReference>
<dbReference type="Proteomes" id="UP001501671">
    <property type="component" value="Unassembled WGS sequence"/>
</dbReference>
<evidence type="ECO:0000259" key="18">
    <source>
        <dbReference type="PROSITE" id="PS51918"/>
    </source>
</evidence>
<dbReference type="PANTHER" id="PTHR43076">
    <property type="entry name" value="FO SYNTHASE (COFH)"/>
    <property type="match status" value="1"/>
</dbReference>
<dbReference type="InterPro" id="IPR019940">
    <property type="entry name" value="CofH_family"/>
</dbReference>
<feature type="domain" description="Radical SAM core" evidence="18">
    <location>
        <begin position="33"/>
        <end position="280"/>
    </location>
</feature>
<dbReference type="NCBIfam" id="NF004884">
    <property type="entry name" value="PRK06245.1"/>
    <property type="match status" value="1"/>
</dbReference>
<dbReference type="NCBIfam" id="NF006687">
    <property type="entry name" value="PRK09234.1"/>
    <property type="match status" value="1"/>
</dbReference>
<accession>A0ABP8GES5</accession>
<evidence type="ECO:0000256" key="2">
    <source>
        <dbReference type="ARBA" id="ARBA00003692"/>
    </source>
</evidence>
<keyword evidence="10" id="KW-0808">Transferase</keyword>
<evidence type="ECO:0000256" key="17">
    <source>
        <dbReference type="ARBA" id="ARBA00048974"/>
    </source>
</evidence>
<keyword evidence="15" id="KW-0456">Lyase</keyword>
<evidence type="ECO:0000256" key="12">
    <source>
        <dbReference type="ARBA" id="ARBA00022723"/>
    </source>
</evidence>
<dbReference type="InterPro" id="IPR013785">
    <property type="entry name" value="Aldolase_TIM"/>
</dbReference>
<dbReference type="SFLD" id="SFLDF00343">
    <property type="entry name" value="aminofutalosine_synthase_(mqnE"/>
    <property type="match status" value="1"/>
</dbReference>
<keyword evidence="13" id="KW-0408">Iron</keyword>
<dbReference type="NCBIfam" id="TIGR03551">
    <property type="entry name" value="F420_cofH"/>
    <property type="match status" value="1"/>
</dbReference>
<dbReference type="SFLD" id="SFLDG01064">
    <property type="entry name" value="F420__menaquinone_cofactor_bio"/>
    <property type="match status" value="3"/>
</dbReference>
<dbReference type="Pfam" id="PF19288">
    <property type="entry name" value="CofH_C"/>
    <property type="match status" value="1"/>
</dbReference>
<comment type="catalytic activity">
    <reaction evidence="17">
        <text>5-amino-5-(4-hydroxybenzyl)-6-(D-ribitylimino)-5,6-dihydrouracil + S-adenosyl-L-methionine = 7,8-didemethyl-8-hydroxy-5-deazariboflavin + 5'-deoxyadenosine + L-methionine + NH4(+) + H(+)</text>
        <dbReference type="Rhea" id="RHEA:55204"/>
        <dbReference type="ChEBI" id="CHEBI:15378"/>
        <dbReference type="ChEBI" id="CHEBI:17319"/>
        <dbReference type="ChEBI" id="CHEBI:28938"/>
        <dbReference type="ChEBI" id="CHEBI:57844"/>
        <dbReference type="ChEBI" id="CHEBI:59789"/>
        <dbReference type="ChEBI" id="CHEBI:59904"/>
        <dbReference type="ChEBI" id="CHEBI:85936"/>
        <dbReference type="EC" id="4.3.1.32"/>
    </reaction>
</comment>
<keyword evidence="14" id="KW-0411">Iron-sulfur</keyword>
<dbReference type="InterPro" id="IPR058240">
    <property type="entry name" value="rSAM_sf"/>
</dbReference>
<comment type="function">
    <text evidence="2">Catalyzes the radical-mediated synthesis of 7,8-didemethyl-8-hydroxy-5-deazariboflavin (FO) from 5-amino-6-(D-ribitylamino)uracil and L-tyrosine.</text>
</comment>
<dbReference type="EC" id="2.5.1.147" evidence="7"/>
<comment type="caution">
    <text evidence="19">The sequence shown here is derived from an EMBL/GenBank/DDBJ whole genome shotgun (WGS) entry which is preliminary data.</text>
</comment>
<dbReference type="InterPro" id="IPR034405">
    <property type="entry name" value="F420"/>
</dbReference>
<dbReference type="NCBIfam" id="TIGR00423">
    <property type="entry name" value="CofH family radical SAM protein"/>
    <property type="match status" value="1"/>
</dbReference>
<comment type="catalytic activity">
    <reaction evidence="16">
        <text>5-amino-6-(D-ribitylamino)uracil + L-tyrosine + S-adenosyl-L-methionine = 5-amino-5-(4-hydroxybenzyl)-6-(D-ribitylimino)-5,6-dihydrouracil + 2-iminoacetate + 5'-deoxyadenosine + L-methionine + H(+)</text>
        <dbReference type="Rhea" id="RHEA:55200"/>
        <dbReference type="ChEBI" id="CHEBI:15378"/>
        <dbReference type="ChEBI" id="CHEBI:15934"/>
        <dbReference type="ChEBI" id="CHEBI:17319"/>
        <dbReference type="ChEBI" id="CHEBI:57844"/>
        <dbReference type="ChEBI" id="CHEBI:58315"/>
        <dbReference type="ChEBI" id="CHEBI:59789"/>
        <dbReference type="ChEBI" id="CHEBI:77846"/>
        <dbReference type="ChEBI" id="CHEBI:85936"/>
        <dbReference type="EC" id="2.5.1.147"/>
    </reaction>
</comment>
<evidence type="ECO:0000256" key="5">
    <source>
        <dbReference type="ARBA" id="ARBA00010826"/>
    </source>
</evidence>
<dbReference type="HAMAP" id="MF_01612">
    <property type="entry name" value="FO_synth_sub2"/>
    <property type="match status" value="1"/>
</dbReference>
<name>A0ABP8GES5_9BURK</name>
<dbReference type="InterPro" id="IPR045567">
    <property type="entry name" value="CofH/MnqC-like_C"/>
</dbReference>
<dbReference type="CDD" id="cd01335">
    <property type="entry name" value="Radical_SAM"/>
    <property type="match status" value="2"/>
</dbReference>
<organism evidence="19 20">
    <name type="scientific">Pigmentiphaga soli</name>
    <dbReference type="NCBI Taxonomy" id="1007095"/>
    <lineage>
        <taxon>Bacteria</taxon>
        <taxon>Pseudomonadati</taxon>
        <taxon>Pseudomonadota</taxon>
        <taxon>Betaproteobacteria</taxon>
        <taxon>Burkholderiales</taxon>
        <taxon>Alcaligenaceae</taxon>
        <taxon>Pigmentiphaga</taxon>
    </lineage>
</organism>
<evidence type="ECO:0000256" key="8">
    <source>
        <dbReference type="ARBA" id="ARBA00022220"/>
    </source>
</evidence>
<keyword evidence="20" id="KW-1185">Reference proteome</keyword>
<comment type="similarity">
    <text evidence="5">In the N-terminal section; belongs to the radical SAM superfamily. CofG family.</text>
</comment>
<reference evidence="20" key="1">
    <citation type="journal article" date="2019" name="Int. J. Syst. Evol. Microbiol.">
        <title>The Global Catalogue of Microorganisms (GCM) 10K type strain sequencing project: providing services to taxonomists for standard genome sequencing and annotation.</title>
        <authorList>
            <consortium name="The Broad Institute Genomics Platform"/>
            <consortium name="The Broad Institute Genome Sequencing Center for Infectious Disease"/>
            <person name="Wu L."/>
            <person name="Ma J."/>
        </authorList>
    </citation>
    <scope>NUCLEOTIDE SEQUENCE [LARGE SCALE GENOMIC DNA]</scope>
    <source>
        <strain evidence="20">JCM 17666</strain>
    </source>
</reference>
<evidence type="ECO:0000256" key="4">
    <source>
        <dbReference type="ARBA" id="ARBA00010051"/>
    </source>
</evidence>
<sequence length="811" mass="86703">MIPSSDRELLETPAGELAARAGAAARAAYGNRLTYSPKVFIPLTRLCRDFCGYCTFSRDHERGRSPYLSIDEVLAIAAAGAARACSEALFTLGDKPELRYPRAAAWLAAQGYASTAHYLAEACRAVVRETGLLPHVNAGVLGREELAALREVSVSQGLMLEACAERLLQKGQPHYRSPDKHPALRLQMLREAGELAIPMTTGLLIGIGETRQERLETLREIRRLHEAHGHIQEVIVQNFCPKPGTPMQGAPAATLDEQLWTIAAARLILPAGVSLQSPPNLRPGEAGRLAAAGINDLGGISPVTADHVNPEAPWPQIDALRAGLAREGLALAPRLPVYPAYAQDRGRWIAPALHRPLLAHADAAWLARDDRWTAGSADGAPPRLPGAVIVAADAVVGADTAAGNAAAANAATIDAAAVSAAVAGRADDGALRTILDDAEAGRLPDARGIEALFAARGDDVAAVLAAADRMRRRIAGDTVTYVVNRNINYTNICSYRCGFCAFSKRTGGARPSEGPYDLDLAEVAARAREAWQRGATEVCMQGGIHPAYDGNTYLALLRAVKEAVPALHVHAFSPLEVQHGASTLGVSTGEFLQELKRQGLGSLPGTAAEILCDDVRRVICPDKLTASQWLDVVRAAHRAGLRTTSTIMFGHVESPAHWARHLVALRDLQADTGGITEFVPLPFVPFNSPIYKRGQARRGPTWRETLLMYAVSRLAFGTLIPNIQTSWVKLGPRAAQLTLRAGVNDFGGVLMNESISRAAGAEWGQGVTAEQIRGLATEIGRCAQQRTTLYRPVDPAPHGRFPIPVVMENCS</sequence>
<dbReference type="InterPro" id="IPR006638">
    <property type="entry name" value="Elp3/MiaA/NifB-like_rSAM"/>
</dbReference>
<dbReference type="EC" id="4.3.1.32" evidence="6"/>
<dbReference type="SUPFAM" id="SSF102114">
    <property type="entry name" value="Radical SAM enzymes"/>
    <property type="match status" value="2"/>
</dbReference>
<evidence type="ECO:0000256" key="3">
    <source>
        <dbReference type="ARBA" id="ARBA00004712"/>
    </source>
</evidence>
<dbReference type="Pfam" id="PF04055">
    <property type="entry name" value="Radical_SAM"/>
    <property type="match status" value="2"/>
</dbReference>
<dbReference type="HAMAP" id="MF_01611">
    <property type="entry name" value="FO_synth_sub1"/>
    <property type="match status" value="1"/>
</dbReference>
<dbReference type="NCBIfam" id="NF005609">
    <property type="entry name" value="PRK07360.1"/>
    <property type="match status" value="1"/>
</dbReference>
<dbReference type="RefSeq" id="WP_345245665.1">
    <property type="nucleotide sequence ID" value="NZ_BAABFO010000001.1"/>
</dbReference>
<dbReference type="NCBIfam" id="TIGR03550">
    <property type="entry name" value="F420_cofG"/>
    <property type="match status" value="1"/>
</dbReference>
<dbReference type="SFLD" id="SFLDF00294">
    <property type="entry name" value="7_8-didemethyl-8-hydroxy-5-dea"/>
    <property type="match status" value="1"/>
</dbReference>
<dbReference type="InterPro" id="IPR020050">
    <property type="entry name" value="FO_synthase_su2"/>
</dbReference>
<evidence type="ECO:0000256" key="6">
    <source>
        <dbReference type="ARBA" id="ARBA00012126"/>
    </source>
</evidence>